<feature type="domain" description="Mandelate racemase/muconate lactonizing enzyme C-terminal" evidence="5">
    <location>
        <begin position="144"/>
        <end position="236"/>
    </location>
</feature>
<dbReference type="Proteomes" id="UP000502608">
    <property type="component" value="Chromosome"/>
</dbReference>
<reference evidence="6 7" key="1">
    <citation type="submission" date="2020-03" db="EMBL/GenBank/DDBJ databases">
        <title>Complete genome sequence of Shewanella sp.</title>
        <authorList>
            <person name="Kim Y.-S."/>
            <person name="Kim S.-J."/>
            <person name="Jung H.-K."/>
            <person name="Kim K.-H."/>
        </authorList>
    </citation>
    <scope>NUCLEOTIDE SEQUENCE [LARGE SCALE GENOMIC DNA]</scope>
    <source>
        <strain evidence="6 7">PN3F2</strain>
    </source>
</reference>
<dbReference type="PANTHER" id="PTHR48073:SF2">
    <property type="entry name" value="O-SUCCINYLBENZOATE SYNTHASE"/>
    <property type="match status" value="1"/>
</dbReference>
<evidence type="ECO:0000256" key="3">
    <source>
        <dbReference type="ARBA" id="ARBA00023239"/>
    </source>
</evidence>
<keyword evidence="2" id="KW-0460">Magnesium</keyword>
<name>A0A6G9QQC9_9GAMM</name>
<dbReference type="SUPFAM" id="SSF51604">
    <property type="entry name" value="Enolase C-terminal domain-like"/>
    <property type="match status" value="1"/>
</dbReference>
<dbReference type="SFLD" id="SFLDG00180">
    <property type="entry name" value="muconate_cycloisomerase"/>
    <property type="match status" value="1"/>
</dbReference>
<dbReference type="CDD" id="cd03320">
    <property type="entry name" value="OSBS"/>
    <property type="match status" value="1"/>
</dbReference>
<accession>A0A6G9QQC9</accession>
<dbReference type="InterPro" id="IPR029065">
    <property type="entry name" value="Enolase_C-like"/>
</dbReference>
<dbReference type="InterPro" id="IPR041338">
    <property type="entry name" value="OSBS_N"/>
</dbReference>
<dbReference type="KEGG" id="saes:HBH39_16500"/>
<dbReference type="InterPro" id="IPR018110">
    <property type="entry name" value="Mandel_Rmase/mucon_lact_enz_CS"/>
</dbReference>
<evidence type="ECO:0000256" key="2">
    <source>
        <dbReference type="ARBA" id="ARBA00022842"/>
    </source>
</evidence>
<dbReference type="Pfam" id="PF13378">
    <property type="entry name" value="MR_MLE_C"/>
    <property type="match status" value="1"/>
</dbReference>
<dbReference type="SFLD" id="SFLDF00009">
    <property type="entry name" value="o-succinylbenzoate_synthase"/>
    <property type="match status" value="1"/>
</dbReference>
<dbReference type="NCBIfam" id="TIGR01927">
    <property type="entry name" value="menC_gam_Gplu"/>
    <property type="match status" value="1"/>
</dbReference>
<dbReference type="SFLD" id="SFLDS00001">
    <property type="entry name" value="Enolase"/>
    <property type="match status" value="1"/>
</dbReference>
<dbReference type="SMART" id="SM00922">
    <property type="entry name" value="MR_MLE"/>
    <property type="match status" value="1"/>
</dbReference>
<sequence length="346" mass="38533">MITAFELYQYQIDLTPPLPVAKQRIDHRLGFIVIMMLDDKHQAFAEISPLTGIDIEGLPLTGFSTETQEQVKAELLQIKNQLVQQPLSQLTKLIEQNSRFTGQQRQFASIQFGLSVLAAKCQQQLPARQLPQAAIPLLYCGLTQTEIDNKLADLEHIHSVKIKVAQTDMQSEIAFVHQVLARKPELTLRLDANCGFTPEQAIDFLACLPKQQIEYIEEPCIHSKDNQVVYNQLGIKYALDESLLAADIDYQALLKTQPGIGALILKPMLIGSLDLLQDIVTEAEHCNVRCILSSSLESDVGIDDLRLISQALTPDNPPGLDTLSAFNQQLRLADGSLDMTLLKIIQ</sequence>
<dbReference type="InterPro" id="IPR036849">
    <property type="entry name" value="Enolase-like_C_sf"/>
</dbReference>
<evidence type="ECO:0000256" key="4">
    <source>
        <dbReference type="NCBIfam" id="TIGR01927"/>
    </source>
</evidence>
<dbReference type="EC" id="4.2.1.113" evidence="4"/>
<dbReference type="GO" id="GO:0009063">
    <property type="term" value="P:amino acid catabolic process"/>
    <property type="evidence" value="ECO:0007669"/>
    <property type="project" value="InterPro"/>
</dbReference>
<dbReference type="EMBL" id="CP050313">
    <property type="protein sequence ID" value="QIR16275.1"/>
    <property type="molecule type" value="Genomic_DNA"/>
</dbReference>
<keyword evidence="3 6" id="KW-0456">Lyase</keyword>
<dbReference type="PROSITE" id="PS00909">
    <property type="entry name" value="MR_MLE_2"/>
    <property type="match status" value="1"/>
</dbReference>
<dbReference type="SUPFAM" id="SSF54826">
    <property type="entry name" value="Enolase N-terminal domain-like"/>
    <property type="match status" value="1"/>
</dbReference>
<keyword evidence="7" id="KW-1185">Reference proteome</keyword>
<dbReference type="InterPro" id="IPR029017">
    <property type="entry name" value="Enolase-like_N"/>
</dbReference>
<dbReference type="GO" id="GO:0046872">
    <property type="term" value="F:metal ion binding"/>
    <property type="evidence" value="ECO:0007669"/>
    <property type="project" value="UniProtKB-KW"/>
</dbReference>
<dbReference type="Gene3D" id="3.20.20.120">
    <property type="entry name" value="Enolase-like C-terminal domain"/>
    <property type="match status" value="1"/>
</dbReference>
<evidence type="ECO:0000256" key="1">
    <source>
        <dbReference type="ARBA" id="ARBA00022723"/>
    </source>
</evidence>
<dbReference type="Gene3D" id="3.30.390.10">
    <property type="entry name" value="Enolase-like, N-terminal domain"/>
    <property type="match status" value="1"/>
</dbReference>
<evidence type="ECO:0000313" key="6">
    <source>
        <dbReference type="EMBL" id="QIR16275.1"/>
    </source>
</evidence>
<proteinExistence type="predicted"/>
<dbReference type="PANTHER" id="PTHR48073">
    <property type="entry name" value="O-SUCCINYLBENZOATE SYNTHASE-RELATED"/>
    <property type="match status" value="1"/>
</dbReference>
<evidence type="ECO:0000259" key="5">
    <source>
        <dbReference type="SMART" id="SM00922"/>
    </source>
</evidence>
<organism evidence="6 7">
    <name type="scientific">Shewanella aestuarii</name>
    <dbReference type="NCBI Taxonomy" id="1028752"/>
    <lineage>
        <taxon>Bacteria</taxon>
        <taxon>Pseudomonadati</taxon>
        <taxon>Pseudomonadota</taxon>
        <taxon>Gammaproteobacteria</taxon>
        <taxon>Alteromonadales</taxon>
        <taxon>Shewanellaceae</taxon>
        <taxon>Shewanella</taxon>
    </lineage>
</organism>
<keyword evidence="1" id="KW-0479">Metal-binding</keyword>
<evidence type="ECO:0000313" key="7">
    <source>
        <dbReference type="Proteomes" id="UP000502608"/>
    </source>
</evidence>
<dbReference type="Pfam" id="PF21508">
    <property type="entry name" value="MenC_N"/>
    <property type="match status" value="1"/>
</dbReference>
<dbReference type="NCBIfam" id="NF003473">
    <property type="entry name" value="PRK05105.1"/>
    <property type="match status" value="1"/>
</dbReference>
<gene>
    <name evidence="6" type="primary">menC</name>
    <name evidence="6" type="ORF">HBH39_16500</name>
</gene>
<dbReference type="GO" id="GO:0043748">
    <property type="term" value="F:O-succinylbenzoate synthase activity"/>
    <property type="evidence" value="ECO:0007669"/>
    <property type="project" value="UniProtKB-EC"/>
</dbReference>
<dbReference type="AlphaFoldDB" id="A0A6G9QQC9"/>
<dbReference type="GO" id="GO:0009234">
    <property type="term" value="P:menaquinone biosynthetic process"/>
    <property type="evidence" value="ECO:0007669"/>
    <property type="project" value="UniProtKB-UniRule"/>
</dbReference>
<dbReference type="InterPro" id="IPR013342">
    <property type="entry name" value="Mandelate_racemase_C"/>
</dbReference>
<protein>
    <recommendedName>
        <fullName evidence="4">o-succinylbenzoate synthase</fullName>
        <ecNumber evidence="4">4.2.1.113</ecNumber>
    </recommendedName>
</protein>